<proteinExistence type="predicted"/>
<gene>
    <name evidence="3" type="ORF">ECRASSUSDP1_LOCUS2452</name>
</gene>
<protein>
    <submittedName>
        <fullName evidence="3">Uncharacterized protein</fullName>
    </submittedName>
</protein>
<accession>A0AAD1X708</accession>
<feature type="region of interest" description="Disordered" evidence="2">
    <location>
        <begin position="1"/>
        <end position="20"/>
    </location>
</feature>
<keyword evidence="4" id="KW-1185">Reference proteome</keyword>
<sequence length="558" mass="64258">MSEKDSHLKQSVHSQSNDSFYPTQQEWEQYTNEQRLSSIHDCLLEMYLNLKLRNFQDKGATIDSEKVDKELDKLKNVNSIQLLEYIKSSIEIIIKLKLEESENKNKSSKHGKNNLSGSSQVPEEYEEIIQKLEAEVRNHISVQQQMKLYIESYQSKIEELEKFESECDIMAKEITNIKSSNMKLEKELDSYRNIHKEKRAEWKLKEQGYVNSINKGNAKQKVLEEKVKELETFLITNKNIQKDGKMPRSDLILLKDESQKAVKNNKLKYLLKAIPSGSTKTSSNEMHDPLISFSDMSTKIPDKSKPGSMKKNNPYKIEYFKNHKDACELSFTHKSCHHNSIDDSHKRSKSHASHSLKGKICKSHDQTFFIDPHAQNSVNTRKSYNLVNEYLENPNKHFDYYLDNQIRGSGKSITKKEKVINYPAKAFIKASVTQMSKKRIANKRISAKKMNFKSFDQRRALTKIDHREHSLEDPPNYSYSNPLRSSSVCHKKSMSNDRLSGARPKTNKTGIRKSKPIAGKSSSHRGKKGKQKANMTSLQKASVAQAMMTLAKAVKNSR</sequence>
<feature type="region of interest" description="Disordered" evidence="2">
    <location>
        <begin position="465"/>
        <end position="541"/>
    </location>
</feature>
<evidence type="ECO:0000256" key="2">
    <source>
        <dbReference type="SAM" id="MobiDB-lite"/>
    </source>
</evidence>
<feature type="region of interest" description="Disordered" evidence="2">
    <location>
        <begin position="338"/>
        <end position="357"/>
    </location>
</feature>
<organism evidence="3 4">
    <name type="scientific">Euplotes crassus</name>
    <dbReference type="NCBI Taxonomy" id="5936"/>
    <lineage>
        <taxon>Eukaryota</taxon>
        <taxon>Sar</taxon>
        <taxon>Alveolata</taxon>
        <taxon>Ciliophora</taxon>
        <taxon>Intramacronucleata</taxon>
        <taxon>Spirotrichea</taxon>
        <taxon>Hypotrichia</taxon>
        <taxon>Euplotida</taxon>
        <taxon>Euplotidae</taxon>
        <taxon>Moneuplotes</taxon>
    </lineage>
</organism>
<name>A0AAD1X708_EUPCR</name>
<evidence type="ECO:0000313" key="3">
    <source>
        <dbReference type="EMBL" id="CAI2361142.1"/>
    </source>
</evidence>
<feature type="compositionally biased region" description="Basic residues" evidence="2">
    <location>
        <begin position="522"/>
        <end position="531"/>
    </location>
</feature>
<dbReference type="EMBL" id="CAMPGE010002343">
    <property type="protein sequence ID" value="CAI2361142.1"/>
    <property type="molecule type" value="Genomic_DNA"/>
</dbReference>
<comment type="caution">
    <text evidence="3">The sequence shown here is derived from an EMBL/GenBank/DDBJ whole genome shotgun (WGS) entry which is preliminary data.</text>
</comment>
<dbReference type="Proteomes" id="UP001295684">
    <property type="component" value="Unassembled WGS sequence"/>
</dbReference>
<dbReference type="AlphaFoldDB" id="A0AAD1X708"/>
<feature type="compositionally biased region" description="Basic residues" evidence="2">
    <location>
        <begin position="346"/>
        <end position="357"/>
    </location>
</feature>
<evidence type="ECO:0000256" key="1">
    <source>
        <dbReference type="SAM" id="Coils"/>
    </source>
</evidence>
<feature type="compositionally biased region" description="Polar residues" evidence="2">
    <location>
        <begin position="477"/>
        <end position="488"/>
    </location>
</feature>
<evidence type="ECO:0000313" key="4">
    <source>
        <dbReference type="Proteomes" id="UP001295684"/>
    </source>
</evidence>
<keyword evidence="1" id="KW-0175">Coiled coil</keyword>
<feature type="coiled-coil region" evidence="1">
    <location>
        <begin position="153"/>
        <end position="201"/>
    </location>
</feature>
<feature type="compositionally biased region" description="Polar residues" evidence="2">
    <location>
        <begin position="9"/>
        <end position="20"/>
    </location>
</feature>
<reference evidence="3" key="1">
    <citation type="submission" date="2023-07" db="EMBL/GenBank/DDBJ databases">
        <authorList>
            <consortium name="AG Swart"/>
            <person name="Singh M."/>
            <person name="Singh A."/>
            <person name="Seah K."/>
            <person name="Emmerich C."/>
        </authorList>
    </citation>
    <scope>NUCLEOTIDE SEQUENCE</scope>
    <source>
        <strain evidence="3">DP1</strain>
    </source>
</reference>